<organism evidence="1 2">
    <name type="scientific">Roseicyclus mahoneyensis</name>
    <dbReference type="NCBI Taxonomy" id="164332"/>
    <lineage>
        <taxon>Bacteria</taxon>
        <taxon>Pseudomonadati</taxon>
        <taxon>Pseudomonadota</taxon>
        <taxon>Alphaproteobacteria</taxon>
        <taxon>Rhodobacterales</taxon>
        <taxon>Roseobacteraceae</taxon>
        <taxon>Roseicyclus</taxon>
    </lineage>
</organism>
<dbReference type="PANTHER" id="PTHR32385">
    <property type="entry name" value="MANNOSYL PHOSPHORYLINOSITOL CERAMIDE SYNTHASE"/>
    <property type="match status" value="1"/>
</dbReference>
<comment type="caution">
    <text evidence="1">The sequence shown here is derived from an EMBL/GenBank/DDBJ whole genome shotgun (WGS) entry which is preliminary data.</text>
</comment>
<dbReference type="InterPro" id="IPR029044">
    <property type="entry name" value="Nucleotide-diphossugar_trans"/>
</dbReference>
<dbReference type="SUPFAM" id="SSF53448">
    <property type="entry name" value="Nucleotide-diphospho-sugar transferases"/>
    <property type="match status" value="1"/>
</dbReference>
<evidence type="ECO:0008006" key="3">
    <source>
        <dbReference type="Google" id="ProtNLM"/>
    </source>
</evidence>
<evidence type="ECO:0000313" key="1">
    <source>
        <dbReference type="EMBL" id="PWK62634.1"/>
    </source>
</evidence>
<protein>
    <recommendedName>
        <fullName evidence="3">Glycosyl transferase-like sugar-binding protein</fullName>
    </recommendedName>
</protein>
<accession>A0A316GP20</accession>
<dbReference type="RefSeq" id="WP_109665372.1">
    <property type="nucleotide sequence ID" value="NZ_QGGW01000001.1"/>
</dbReference>
<sequence>MTPAIPRHLAHIWVGERPPPLHWMQSWRDHHPDWTYTLYDNAYLTGRRWRNQRLIAEYFRRGRLEGVADLMRYEILFEQGGFIPGADFEALRPCDPIFAEPVTYSCYETHPKGRCKVTPWLASAPGTLTLAMTIDEIHEAHAADPATAQQPWISVGNLFLRGFMERNRYTLTDCRILPAYTFIPRHKDGPRYDGPGVIYAEHHWGTTKGRYAPEDATTAIMTRPEVQAALDAATPLALAEDPEKEATPC</sequence>
<keyword evidence="2" id="KW-1185">Reference proteome</keyword>
<reference evidence="1 2" key="1">
    <citation type="submission" date="2018-05" db="EMBL/GenBank/DDBJ databases">
        <title>Genomic Encyclopedia of Type Strains, Phase IV (KMG-IV): sequencing the most valuable type-strain genomes for metagenomic binning, comparative biology and taxonomic classification.</title>
        <authorList>
            <person name="Goeker M."/>
        </authorList>
    </citation>
    <scope>NUCLEOTIDE SEQUENCE [LARGE SCALE GENOMIC DNA]</scope>
    <source>
        <strain evidence="1 2">DSM 16097</strain>
    </source>
</reference>
<proteinExistence type="predicted"/>
<name>A0A316GP20_9RHOB</name>
<dbReference type="PANTHER" id="PTHR32385:SF15">
    <property type="entry name" value="INOSITOL PHOSPHOCERAMIDE MANNOSYLTRANSFERASE 1"/>
    <property type="match status" value="1"/>
</dbReference>
<dbReference type="InterPro" id="IPR051706">
    <property type="entry name" value="Glycosyltransferase_domain"/>
</dbReference>
<gene>
    <name evidence="1" type="ORF">C7455_101663</name>
</gene>
<dbReference type="GO" id="GO:0016020">
    <property type="term" value="C:membrane"/>
    <property type="evidence" value="ECO:0007669"/>
    <property type="project" value="GOC"/>
</dbReference>
<dbReference type="AlphaFoldDB" id="A0A316GP20"/>
<dbReference type="GO" id="GO:0051999">
    <property type="term" value="P:mannosyl-inositol phosphorylceramide biosynthetic process"/>
    <property type="evidence" value="ECO:0007669"/>
    <property type="project" value="TreeGrafter"/>
</dbReference>
<dbReference type="GO" id="GO:0000030">
    <property type="term" value="F:mannosyltransferase activity"/>
    <property type="evidence" value="ECO:0007669"/>
    <property type="project" value="TreeGrafter"/>
</dbReference>
<dbReference type="OrthoDB" id="277808at2"/>
<dbReference type="Proteomes" id="UP000245708">
    <property type="component" value="Unassembled WGS sequence"/>
</dbReference>
<dbReference type="EMBL" id="QGGW01000001">
    <property type="protein sequence ID" value="PWK62634.1"/>
    <property type="molecule type" value="Genomic_DNA"/>
</dbReference>
<evidence type="ECO:0000313" key="2">
    <source>
        <dbReference type="Proteomes" id="UP000245708"/>
    </source>
</evidence>
<dbReference type="Gene3D" id="3.90.550.20">
    <property type="match status" value="1"/>
</dbReference>